<dbReference type="AlphaFoldDB" id="A0ABD6CP12"/>
<dbReference type="EC" id="3.2.2.31" evidence="4"/>
<gene>
    <name evidence="14" type="ORF">ACFSBX_11705</name>
</gene>
<dbReference type="RefSeq" id="WP_256420753.1">
    <property type="nucleotide sequence ID" value="NZ_JANHDI010000004.1"/>
</dbReference>
<dbReference type="Pfam" id="PF00730">
    <property type="entry name" value="HhH-GPD"/>
    <property type="match status" value="1"/>
</dbReference>
<dbReference type="SMART" id="SM00478">
    <property type="entry name" value="ENDO3c"/>
    <property type="match status" value="1"/>
</dbReference>
<evidence type="ECO:0000256" key="1">
    <source>
        <dbReference type="ARBA" id="ARBA00000843"/>
    </source>
</evidence>
<sequence length="212" mass="23422">MLNPQRSFVRPLLAWHEANGRHQLPWRDPDRSAFEILVAEILLQRTTAASVAGAYLPVIARYPSPEAVVAAHPEAIERRIAPLGLAKRAEFICRSAERLLARHSGDVPHRYEDLLGLHGVGAYTARSVLIHAFDEDIAAVDTNVRRLISRFFDVPPDSRALARLADALAPSQRGSEFQHAMLDFAADVCTASTPKCETCRLMEHCQSSGHAD</sequence>
<keyword evidence="15" id="KW-1185">Reference proteome</keyword>
<keyword evidence="8" id="KW-0378">Hydrolase</keyword>
<dbReference type="PANTHER" id="PTHR42944">
    <property type="entry name" value="ADENINE DNA GLYCOSYLASE"/>
    <property type="match status" value="1"/>
</dbReference>
<keyword evidence="7" id="KW-0227">DNA damage</keyword>
<feature type="domain" description="HhH-GPD" evidence="13">
    <location>
        <begin position="42"/>
        <end position="187"/>
    </location>
</feature>
<dbReference type="Gene3D" id="1.10.1670.10">
    <property type="entry name" value="Helix-hairpin-Helix base-excision DNA repair enzymes (C-terminal)"/>
    <property type="match status" value="1"/>
</dbReference>
<evidence type="ECO:0000313" key="14">
    <source>
        <dbReference type="EMBL" id="MFD1599619.1"/>
    </source>
</evidence>
<evidence type="ECO:0000256" key="7">
    <source>
        <dbReference type="ARBA" id="ARBA00022763"/>
    </source>
</evidence>
<evidence type="ECO:0000256" key="11">
    <source>
        <dbReference type="ARBA" id="ARBA00023204"/>
    </source>
</evidence>
<evidence type="ECO:0000256" key="2">
    <source>
        <dbReference type="ARBA" id="ARBA00001966"/>
    </source>
</evidence>
<evidence type="ECO:0000313" key="15">
    <source>
        <dbReference type="Proteomes" id="UP001597085"/>
    </source>
</evidence>
<dbReference type="SUPFAM" id="SSF48150">
    <property type="entry name" value="DNA-glycosylase"/>
    <property type="match status" value="1"/>
</dbReference>
<dbReference type="Pfam" id="PF00633">
    <property type="entry name" value="HHH"/>
    <property type="match status" value="1"/>
</dbReference>
<keyword evidence="10" id="KW-0411">Iron-sulfur</keyword>
<evidence type="ECO:0000256" key="10">
    <source>
        <dbReference type="ARBA" id="ARBA00023014"/>
    </source>
</evidence>
<keyword evidence="9" id="KW-0408">Iron</keyword>
<keyword evidence="11" id="KW-0234">DNA repair</keyword>
<dbReference type="GO" id="GO:0000701">
    <property type="term" value="F:purine-specific mismatch base pair DNA N-glycosylase activity"/>
    <property type="evidence" value="ECO:0007669"/>
    <property type="project" value="UniProtKB-EC"/>
</dbReference>
<comment type="similarity">
    <text evidence="3">Belongs to the Nth/MutY family.</text>
</comment>
<dbReference type="Proteomes" id="UP001597085">
    <property type="component" value="Unassembled WGS sequence"/>
</dbReference>
<accession>A0ABD6CP12</accession>
<dbReference type="InterPro" id="IPR044298">
    <property type="entry name" value="MIG/MutY"/>
</dbReference>
<comment type="catalytic activity">
    <reaction evidence="1">
        <text>Hydrolyzes free adenine bases from 7,8-dihydro-8-oxoguanine:adenine mismatched double-stranded DNA, leaving an apurinic site.</text>
        <dbReference type="EC" id="3.2.2.31"/>
    </reaction>
</comment>
<comment type="cofactor">
    <cofactor evidence="2">
        <name>[4Fe-4S] cluster</name>
        <dbReference type="ChEBI" id="CHEBI:49883"/>
    </cofactor>
</comment>
<organism evidence="14 15">
    <name type="scientific">Halobellus rarus</name>
    <dbReference type="NCBI Taxonomy" id="1126237"/>
    <lineage>
        <taxon>Archaea</taxon>
        <taxon>Methanobacteriati</taxon>
        <taxon>Methanobacteriota</taxon>
        <taxon>Stenosarchaea group</taxon>
        <taxon>Halobacteria</taxon>
        <taxon>Halobacteriales</taxon>
        <taxon>Haloferacaceae</taxon>
        <taxon>Halobellus</taxon>
    </lineage>
</organism>
<dbReference type="EMBL" id="JBHUDK010000010">
    <property type="protein sequence ID" value="MFD1599619.1"/>
    <property type="molecule type" value="Genomic_DNA"/>
</dbReference>
<evidence type="ECO:0000256" key="6">
    <source>
        <dbReference type="ARBA" id="ARBA00022723"/>
    </source>
</evidence>
<reference evidence="14 15" key="1">
    <citation type="journal article" date="2019" name="Int. J. Syst. Evol. Microbiol.">
        <title>The Global Catalogue of Microorganisms (GCM) 10K type strain sequencing project: providing services to taxonomists for standard genome sequencing and annotation.</title>
        <authorList>
            <consortium name="The Broad Institute Genomics Platform"/>
            <consortium name="The Broad Institute Genome Sequencing Center for Infectious Disease"/>
            <person name="Wu L."/>
            <person name="Ma J."/>
        </authorList>
    </citation>
    <scope>NUCLEOTIDE SEQUENCE [LARGE SCALE GENOMIC DNA]</scope>
    <source>
        <strain evidence="14 15">CGMCC 1.12121</strain>
    </source>
</reference>
<keyword evidence="6" id="KW-0479">Metal-binding</keyword>
<comment type="caution">
    <text evidence="14">The sequence shown here is derived from an EMBL/GenBank/DDBJ whole genome shotgun (WGS) entry which is preliminary data.</text>
</comment>
<evidence type="ECO:0000256" key="8">
    <source>
        <dbReference type="ARBA" id="ARBA00022801"/>
    </source>
</evidence>
<dbReference type="PIRSF" id="PIRSF001435">
    <property type="entry name" value="Nth"/>
    <property type="match status" value="1"/>
</dbReference>
<dbReference type="InterPro" id="IPR000445">
    <property type="entry name" value="HhH_motif"/>
</dbReference>
<evidence type="ECO:0000256" key="9">
    <source>
        <dbReference type="ARBA" id="ARBA00023004"/>
    </source>
</evidence>
<evidence type="ECO:0000259" key="13">
    <source>
        <dbReference type="SMART" id="SM00478"/>
    </source>
</evidence>
<dbReference type="Gene3D" id="1.10.340.30">
    <property type="entry name" value="Hypothetical protein, domain 2"/>
    <property type="match status" value="1"/>
</dbReference>
<dbReference type="PANTHER" id="PTHR42944:SF1">
    <property type="entry name" value="ADENINE DNA GLYCOSYLASE"/>
    <property type="match status" value="1"/>
</dbReference>
<keyword evidence="12" id="KW-0326">Glycosidase</keyword>
<dbReference type="CDD" id="cd00056">
    <property type="entry name" value="ENDO3c"/>
    <property type="match status" value="1"/>
</dbReference>
<evidence type="ECO:0000256" key="5">
    <source>
        <dbReference type="ARBA" id="ARBA00022023"/>
    </source>
</evidence>
<dbReference type="InterPro" id="IPR011257">
    <property type="entry name" value="DNA_glycosylase"/>
</dbReference>
<evidence type="ECO:0000256" key="3">
    <source>
        <dbReference type="ARBA" id="ARBA00008343"/>
    </source>
</evidence>
<protein>
    <recommendedName>
        <fullName evidence="5">Adenine DNA glycosylase</fullName>
        <ecNumber evidence="4">3.2.2.31</ecNumber>
    </recommendedName>
</protein>
<name>A0ABD6CP12_9EURY</name>
<dbReference type="GO" id="GO:0046872">
    <property type="term" value="F:metal ion binding"/>
    <property type="evidence" value="ECO:0007669"/>
    <property type="project" value="UniProtKB-KW"/>
</dbReference>
<proteinExistence type="inferred from homology"/>
<dbReference type="InterPro" id="IPR023170">
    <property type="entry name" value="HhH_base_excis_C"/>
</dbReference>
<dbReference type="GO" id="GO:0006281">
    <property type="term" value="P:DNA repair"/>
    <property type="evidence" value="ECO:0007669"/>
    <property type="project" value="UniProtKB-KW"/>
</dbReference>
<dbReference type="InterPro" id="IPR003265">
    <property type="entry name" value="HhH-GPD_domain"/>
</dbReference>
<evidence type="ECO:0000256" key="4">
    <source>
        <dbReference type="ARBA" id="ARBA00012045"/>
    </source>
</evidence>
<evidence type="ECO:0000256" key="12">
    <source>
        <dbReference type="ARBA" id="ARBA00023295"/>
    </source>
</evidence>
<dbReference type="GO" id="GO:0051536">
    <property type="term" value="F:iron-sulfur cluster binding"/>
    <property type="evidence" value="ECO:0007669"/>
    <property type="project" value="UniProtKB-KW"/>
</dbReference>